<evidence type="ECO:0008006" key="6">
    <source>
        <dbReference type="Google" id="ProtNLM"/>
    </source>
</evidence>
<feature type="compositionally biased region" description="Polar residues" evidence="1">
    <location>
        <begin position="1"/>
        <end position="23"/>
    </location>
</feature>
<dbReference type="Proteomes" id="UP000494256">
    <property type="component" value="Unassembled WGS sequence"/>
</dbReference>
<dbReference type="OrthoDB" id="17066at2759"/>
<accession>A0A8S0YRZ2</accession>
<reference evidence="4 5" key="1">
    <citation type="submission" date="2020-04" db="EMBL/GenBank/DDBJ databases">
        <authorList>
            <person name="Wallbank WR R."/>
            <person name="Pardo Diaz C."/>
            <person name="Kozak K."/>
            <person name="Martin S."/>
            <person name="Jiggins C."/>
            <person name="Moest M."/>
            <person name="Warren A I."/>
            <person name="Byers J.R.P. K."/>
            <person name="Montejo-Kovacevich G."/>
            <person name="Yen C E."/>
        </authorList>
    </citation>
    <scope>NUCLEOTIDE SEQUENCE [LARGE SCALE GENOMIC DNA]</scope>
</reference>
<gene>
    <name evidence="2" type="ORF">APLA_LOCUS1108</name>
    <name evidence="3" type="ORF">APLA_LOCUS17916</name>
</gene>
<dbReference type="EMBL" id="CADEBC010000858">
    <property type="protein sequence ID" value="CAB3261483.1"/>
    <property type="molecule type" value="Genomic_DNA"/>
</dbReference>
<comment type="caution">
    <text evidence="2">The sequence shown here is derived from an EMBL/GenBank/DDBJ whole genome shotgun (WGS) entry which is preliminary data.</text>
</comment>
<evidence type="ECO:0000313" key="4">
    <source>
        <dbReference type="Proteomes" id="UP000494106"/>
    </source>
</evidence>
<feature type="region of interest" description="Disordered" evidence="1">
    <location>
        <begin position="1"/>
        <end position="27"/>
    </location>
</feature>
<dbReference type="EMBL" id="CADEBD010000051">
    <property type="protein sequence ID" value="CAB3221988.1"/>
    <property type="molecule type" value="Genomic_DNA"/>
</dbReference>
<name>A0A8S0YRZ2_ARCPL</name>
<dbReference type="Proteomes" id="UP000494106">
    <property type="component" value="Unassembled WGS sequence"/>
</dbReference>
<evidence type="ECO:0000313" key="5">
    <source>
        <dbReference type="Proteomes" id="UP000494256"/>
    </source>
</evidence>
<keyword evidence="4" id="KW-1185">Reference proteome</keyword>
<evidence type="ECO:0000313" key="2">
    <source>
        <dbReference type="EMBL" id="CAB3221988.1"/>
    </source>
</evidence>
<evidence type="ECO:0000256" key="1">
    <source>
        <dbReference type="SAM" id="MobiDB-lite"/>
    </source>
</evidence>
<organism evidence="2 5">
    <name type="scientific">Arctia plantaginis</name>
    <name type="common">Wood tiger moth</name>
    <name type="synonym">Phalaena plantaginis</name>
    <dbReference type="NCBI Taxonomy" id="874455"/>
    <lineage>
        <taxon>Eukaryota</taxon>
        <taxon>Metazoa</taxon>
        <taxon>Ecdysozoa</taxon>
        <taxon>Arthropoda</taxon>
        <taxon>Hexapoda</taxon>
        <taxon>Insecta</taxon>
        <taxon>Pterygota</taxon>
        <taxon>Neoptera</taxon>
        <taxon>Endopterygota</taxon>
        <taxon>Lepidoptera</taxon>
        <taxon>Glossata</taxon>
        <taxon>Ditrysia</taxon>
        <taxon>Noctuoidea</taxon>
        <taxon>Erebidae</taxon>
        <taxon>Arctiinae</taxon>
        <taxon>Arctia</taxon>
    </lineage>
</organism>
<dbReference type="AlphaFoldDB" id="A0A8S0YRZ2"/>
<proteinExistence type="predicted"/>
<sequence length="194" mass="22398">MSKTPTKFDSSQQFKAREISSTPGKDHQEIEKTVYSHVSNLHEQLCDWLKMKDKGIRIFKSVIALKLHECLDDHYPGQLKPNMRFLLDILENLKTVLDSCEIINDQLKALAKLRPDNEPAISTWSVSEISKNVIEILEALKKEYELKEVIIENVAHCRDEQLIDVYITAWEHDVYLHIDSFSYLFAEVGLASLP</sequence>
<protein>
    <recommendedName>
        <fullName evidence="6">Cyclin-dependent kinase 2-interacting protein</fullName>
    </recommendedName>
</protein>
<evidence type="ECO:0000313" key="3">
    <source>
        <dbReference type="EMBL" id="CAB3261483.1"/>
    </source>
</evidence>